<feature type="repeat" description="PPR" evidence="2">
    <location>
        <begin position="316"/>
        <end position="351"/>
    </location>
</feature>
<feature type="domain" description="DYW" evidence="3">
    <location>
        <begin position="634"/>
        <end position="729"/>
    </location>
</feature>
<feature type="repeat" description="PPR" evidence="2">
    <location>
        <begin position="419"/>
        <end position="453"/>
    </location>
</feature>
<dbReference type="InterPro" id="IPR002885">
    <property type="entry name" value="PPR_rpt"/>
</dbReference>
<dbReference type="EMBL" id="LR746266">
    <property type="protein sequence ID" value="CAA7393923.1"/>
    <property type="molecule type" value="Genomic_DNA"/>
</dbReference>
<evidence type="ECO:0000313" key="4">
    <source>
        <dbReference type="EMBL" id="CAA7393923.1"/>
    </source>
</evidence>
<evidence type="ECO:0000259" key="3">
    <source>
        <dbReference type="Pfam" id="PF14432"/>
    </source>
</evidence>
<dbReference type="FunFam" id="1.25.40.10:FF:000442">
    <property type="entry name" value="Pentatricopeptide repeat-containing protein At3g49710"/>
    <property type="match status" value="1"/>
</dbReference>
<name>A0A7I8K877_SPIIN</name>
<evidence type="ECO:0000256" key="2">
    <source>
        <dbReference type="PROSITE-ProRule" id="PRU00708"/>
    </source>
</evidence>
<dbReference type="GO" id="GO:0003723">
    <property type="term" value="F:RNA binding"/>
    <property type="evidence" value="ECO:0007669"/>
    <property type="project" value="InterPro"/>
</dbReference>
<dbReference type="InterPro" id="IPR046848">
    <property type="entry name" value="E_motif"/>
</dbReference>
<organism evidence="4 5">
    <name type="scientific">Spirodela intermedia</name>
    <name type="common">Intermediate duckweed</name>
    <dbReference type="NCBI Taxonomy" id="51605"/>
    <lineage>
        <taxon>Eukaryota</taxon>
        <taxon>Viridiplantae</taxon>
        <taxon>Streptophyta</taxon>
        <taxon>Embryophyta</taxon>
        <taxon>Tracheophyta</taxon>
        <taxon>Spermatophyta</taxon>
        <taxon>Magnoliopsida</taxon>
        <taxon>Liliopsida</taxon>
        <taxon>Araceae</taxon>
        <taxon>Lemnoideae</taxon>
        <taxon>Spirodela</taxon>
    </lineage>
</organism>
<dbReference type="Pfam" id="PF14432">
    <property type="entry name" value="DYW_deaminase"/>
    <property type="match status" value="1"/>
</dbReference>
<sequence length="729" mass="78640">MNQISSELQRFQRLRLLLKACIDGGGDVSTGGALHGLLLKSKLAASTYLGNHLVLLYSRCGQTPLARRVFEEIPHPNVFSYNAILAAYTRSSQARSAGELFSRIPRPDLVSFNTLLAAYAADGDAAEALRLFRRMRALGVGADGFTLSSVVSSLRGVGSAAAATTPGIANLHAFVLTAGFAAFASVSNALIGGYSRAGLLREAERVFSELGTSGDGVSWNCMIMGYGLHGDGPRALALFREMARGGHAVDMFTQASVLTAFTAARDLAGGAQFHAQLIKTACERNPHVGSGLVDLYAKGGRTVDAEKVFDEVPEPDLVLWNTMISGYSLNEDFFEAALRCFREMQRKGLCPDDGSFVCAASACSNLSSPSQGRQLHALALKLDLPRNRVSVSNALIAMYSKSGELEDAGRVFRRMPERNAVSFNSMIAGCAQHGRGEDGLALFGEMVAGGEEPTGVTFVSVLSACAHTGKVAEGWGYFNSMKGKFKIERGEEHYSCMVDLLGRAGRLEEAQKLIETMPFSLGKAGWAALLGACRTHDNVGLGEKAAQALVQLEPSNASPYVVLASMYAGAGRWEEAAGVRRMMRDRAVRKSPGCSWIELKKRIHVFVADDASHPRTEEIRRFLAVLLGKIKNAGYVPDTRRWAPAMGGDDTREAELRLSYHSEKLAVALGLLSTEDGAPILVVKNLRICGDCHSAIKLIASMTGRRITVRDAHRFHHFREGECSCGDYW</sequence>
<protein>
    <recommendedName>
        <fullName evidence="3">DYW domain-containing protein</fullName>
    </recommendedName>
</protein>
<dbReference type="GO" id="GO:0009451">
    <property type="term" value="P:RNA modification"/>
    <property type="evidence" value="ECO:0007669"/>
    <property type="project" value="InterPro"/>
</dbReference>
<dbReference type="NCBIfam" id="TIGR00756">
    <property type="entry name" value="PPR"/>
    <property type="match status" value="5"/>
</dbReference>
<dbReference type="FunFam" id="1.25.40.10:FF:000366">
    <property type="entry name" value="Pentatricopeptide (PPR) repeat-containing protein"/>
    <property type="match status" value="1"/>
</dbReference>
<dbReference type="PROSITE" id="PS51375">
    <property type="entry name" value="PPR"/>
    <property type="match status" value="6"/>
</dbReference>
<dbReference type="InterPro" id="IPR046960">
    <property type="entry name" value="PPR_At4g14850-like_plant"/>
</dbReference>
<keyword evidence="1" id="KW-0677">Repeat</keyword>
<feature type="repeat" description="PPR" evidence="2">
    <location>
        <begin position="108"/>
        <end position="142"/>
    </location>
</feature>
<dbReference type="Gene3D" id="1.25.40.10">
    <property type="entry name" value="Tetratricopeptide repeat domain"/>
    <property type="match status" value="4"/>
</dbReference>
<feature type="repeat" description="PPR" evidence="2">
    <location>
        <begin position="388"/>
        <end position="418"/>
    </location>
</feature>
<dbReference type="FunFam" id="1.25.40.10:FF:000031">
    <property type="entry name" value="Pentatricopeptide repeat-containing protein mitochondrial"/>
    <property type="match status" value="1"/>
</dbReference>
<evidence type="ECO:0000256" key="1">
    <source>
        <dbReference type="ARBA" id="ARBA00022737"/>
    </source>
</evidence>
<dbReference type="PANTHER" id="PTHR47926">
    <property type="entry name" value="PENTATRICOPEPTIDE REPEAT-CONTAINING PROTEIN"/>
    <property type="match status" value="1"/>
</dbReference>
<dbReference type="FunFam" id="1.25.40.10:FF:000351">
    <property type="entry name" value="Pentatricopeptide repeat-containing protein"/>
    <property type="match status" value="1"/>
</dbReference>
<feature type="repeat" description="PPR" evidence="2">
    <location>
        <begin position="556"/>
        <end position="590"/>
    </location>
</feature>
<keyword evidence="5" id="KW-1185">Reference proteome</keyword>
<proteinExistence type="predicted"/>
<dbReference type="AlphaFoldDB" id="A0A7I8K877"/>
<dbReference type="Proteomes" id="UP000663760">
    <property type="component" value="Chromosome 3"/>
</dbReference>
<feature type="repeat" description="PPR" evidence="2">
    <location>
        <begin position="215"/>
        <end position="249"/>
    </location>
</feature>
<accession>A0A7I8K877</accession>
<dbReference type="Pfam" id="PF13041">
    <property type="entry name" value="PPR_2"/>
    <property type="match status" value="3"/>
</dbReference>
<dbReference type="GO" id="GO:0008270">
    <property type="term" value="F:zinc ion binding"/>
    <property type="evidence" value="ECO:0007669"/>
    <property type="project" value="InterPro"/>
</dbReference>
<dbReference type="Pfam" id="PF20431">
    <property type="entry name" value="E_motif"/>
    <property type="match status" value="1"/>
</dbReference>
<dbReference type="InterPro" id="IPR032867">
    <property type="entry name" value="DYW_dom"/>
</dbReference>
<dbReference type="Pfam" id="PF01535">
    <property type="entry name" value="PPR"/>
    <property type="match status" value="5"/>
</dbReference>
<dbReference type="PANTHER" id="PTHR47926:SF505">
    <property type="entry name" value="PENTATRICOPEPTIDE REPEAT (PPR) SUPERFAMILY PROTEIN"/>
    <property type="match status" value="1"/>
</dbReference>
<evidence type="ECO:0000313" key="5">
    <source>
        <dbReference type="Proteomes" id="UP000663760"/>
    </source>
</evidence>
<reference evidence="4" key="1">
    <citation type="submission" date="2020-02" db="EMBL/GenBank/DDBJ databases">
        <authorList>
            <person name="Scholz U."/>
            <person name="Mascher M."/>
            <person name="Fiebig A."/>
        </authorList>
    </citation>
    <scope>NUCLEOTIDE SEQUENCE</scope>
</reference>
<dbReference type="InterPro" id="IPR011990">
    <property type="entry name" value="TPR-like_helical_dom_sf"/>
</dbReference>
<gene>
    <name evidence="4" type="ORF">SI8410_03004614</name>
</gene>
<dbReference type="OrthoDB" id="185373at2759"/>